<dbReference type="Proteomes" id="UP000018948">
    <property type="component" value="Unassembled WGS sequence"/>
</dbReference>
<gene>
    <name evidence="1" type="ORF">F442_21226</name>
</gene>
<comment type="caution">
    <text evidence="1">The sequence shown here is derived from an EMBL/GenBank/DDBJ whole genome shotgun (WGS) entry which is preliminary data.</text>
</comment>
<proteinExistence type="predicted"/>
<evidence type="ECO:0000313" key="1">
    <source>
        <dbReference type="EMBL" id="ETP29642.1"/>
    </source>
</evidence>
<accession>W2Y4J4</accession>
<dbReference type="AlphaFoldDB" id="W2Y4J4"/>
<reference evidence="1 2" key="1">
    <citation type="submission" date="2013-11" db="EMBL/GenBank/DDBJ databases">
        <title>The Genome Sequence of Phytophthora parasitica P10297.</title>
        <authorList>
            <consortium name="The Broad Institute Genomics Platform"/>
            <person name="Russ C."/>
            <person name="Tyler B."/>
            <person name="Panabieres F."/>
            <person name="Shan W."/>
            <person name="Tripathy S."/>
            <person name="Grunwald N."/>
            <person name="Machado M."/>
            <person name="Johnson C.S."/>
            <person name="Walker B."/>
            <person name="Young S.K."/>
            <person name="Zeng Q."/>
            <person name="Gargeya S."/>
            <person name="Fitzgerald M."/>
            <person name="Haas B."/>
            <person name="Abouelleil A."/>
            <person name="Allen A.W."/>
            <person name="Alvarado L."/>
            <person name="Arachchi H.M."/>
            <person name="Berlin A.M."/>
            <person name="Chapman S.B."/>
            <person name="Gainer-Dewar J."/>
            <person name="Goldberg J."/>
            <person name="Griggs A."/>
            <person name="Gujja S."/>
            <person name="Hansen M."/>
            <person name="Howarth C."/>
            <person name="Imamovic A."/>
            <person name="Ireland A."/>
            <person name="Larimer J."/>
            <person name="McCowan C."/>
            <person name="Murphy C."/>
            <person name="Pearson M."/>
            <person name="Poon T.W."/>
            <person name="Priest M."/>
            <person name="Roberts A."/>
            <person name="Saif S."/>
            <person name="Shea T."/>
            <person name="Sisk P."/>
            <person name="Sykes S."/>
            <person name="Wortman J."/>
            <person name="Nusbaum C."/>
            <person name="Birren B."/>
        </authorList>
    </citation>
    <scope>NUCLEOTIDE SEQUENCE [LARGE SCALE GENOMIC DNA]</scope>
    <source>
        <strain evidence="1 2">P10297</strain>
    </source>
</reference>
<sequence>MVRLGAQDRRDTPKVPFALICAKKFSKTMECRDDARALAEDTFQNNQMQLVSLIEVLVVALADDSAHRPEFPPQQSSLQGRLR</sequence>
<evidence type="ECO:0000313" key="2">
    <source>
        <dbReference type="Proteomes" id="UP000018948"/>
    </source>
</evidence>
<name>W2Y4J4_PHYNI</name>
<protein>
    <submittedName>
        <fullName evidence="1">Uncharacterized protein</fullName>
    </submittedName>
</protein>
<organism evidence="1 2">
    <name type="scientific">Phytophthora nicotianae P10297</name>
    <dbReference type="NCBI Taxonomy" id="1317064"/>
    <lineage>
        <taxon>Eukaryota</taxon>
        <taxon>Sar</taxon>
        <taxon>Stramenopiles</taxon>
        <taxon>Oomycota</taxon>
        <taxon>Peronosporomycetes</taxon>
        <taxon>Peronosporales</taxon>
        <taxon>Peronosporaceae</taxon>
        <taxon>Phytophthora</taxon>
    </lineage>
</organism>
<dbReference type="EMBL" id="ANIY01004403">
    <property type="protein sequence ID" value="ETP29642.1"/>
    <property type="molecule type" value="Genomic_DNA"/>
</dbReference>